<name>A0A4U1EX04_MONMO</name>
<feature type="compositionally biased region" description="Basic and acidic residues" evidence="1">
    <location>
        <begin position="110"/>
        <end position="139"/>
    </location>
</feature>
<accession>A0A4U1EX04</accession>
<reference evidence="3" key="1">
    <citation type="journal article" date="2019" name="IScience">
        <title>Narwhal Genome Reveals Long-Term Low Genetic Diversity despite Current Large Abundance Size.</title>
        <authorList>
            <person name="Westbury M.V."/>
            <person name="Petersen B."/>
            <person name="Garde E."/>
            <person name="Heide-Jorgensen M.P."/>
            <person name="Lorenzen E.D."/>
        </authorList>
    </citation>
    <scope>NUCLEOTIDE SEQUENCE [LARGE SCALE GENOMIC DNA]</scope>
</reference>
<dbReference type="PANTHER" id="PTHR45901">
    <property type="entry name" value="PROTEIN CBG12474"/>
    <property type="match status" value="1"/>
</dbReference>
<proteinExistence type="predicted"/>
<dbReference type="Gene3D" id="2.60.60.20">
    <property type="entry name" value="PLAT/LH2 domain"/>
    <property type="match status" value="1"/>
</dbReference>
<dbReference type="InterPro" id="IPR052970">
    <property type="entry name" value="Inner_ear_hair_cell_LOXHD"/>
</dbReference>
<evidence type="ECO:0000313" key="3">
    <source>
        <dbReference type="Proteomes" id="UP000308365"/>
    </source>
</evidence>
<dbReference type="AlphaFoldDB" id="A0A4U1EX04"/>
<dbReference type="EMBL" id="RWIC01000661">
    <property type="protein sequence ID" value="TKC41289.1"/>
    <property type="molecule type" value="Genomic_DNA"/>
</dbReference>
<gene>
    <name evidence="2" type="ORF">EI555_012662</name>
</gene>
<evidence type="ECO:0000256" key="1">
    <source>
        <dbReference type="SAM" id="MobiDB-lite"/>
    </source>
</evidence>
<protein>
    <submittedName>
        <fullName evidence="2">Uncharacterized protein</fullName>
    </submittedName>
</protein>
<evidence type="ECO:0000313" key="2">
    <source>
        <dbReference type="EMBL" id="TKC41289.1"/>
    </source>
</evidence>
<feature type="region of interest" description="Disordered" evidence="1">
    <location>
        <begin position="107"/>
        <end position="232"/>
    </location>
</feature>
<sequence length="232" mass="25170">MSHEYAFFCHRWLDQGENDGKIVRELYARDNSIISAMGCGKLEVYERKYSSALCLYPDGTADAVGEKTGKYGLFDVIFNKGNVCIFQSHEMRHLSLALDNGSVTGMAEALPRRPREGAPVREAGAERRKPLSQRADREGQVCVSHKPAFNSELSPPPLLRVQLRGRTTSRGARGLSAQGGSADARVIYRDPVPPAGVQPAPHNTRSGPRPPGLSQARAVRALGQSGGSDRSS</sequence>
<dbReference type="Proteomes" id="UP000308365">
    <property type="component" value="Unassembled WGS sequence"/>
</dbReference>
<comment type="caution">
    <text evidence="2">The sequence shown here is derived from an EMBL/GenBank/DDBJ whole genome shotgun (WGS) entry which is preliminary data.</text>
</comment>
<organism evidence="2 3">
    <name type="scientific">Monodon monoceros</name>
    <name type="common">Narwhal</name>
    <name type="synonym">Ceratodon monodon</name>
    <dbReference type="NCBI Taxonomy" id="40151"/>
    <lineage>
        <taxon>Eukaryota</taxon>
        <taxon>Metazoa</taxon>
        <taxon>Chordata</taxon>
        <taxon>Craniata</taxon>
        <taxon>Vertebrata</taxon>
        <taxon>Euteleostomi</taxon>
        <taxon>Mammalia</taxon>
        <taxon>Eutheria</taxon>
        <taxon>Laurasiatheria</taxon>
        <taxon>Artiodactyla</taxon>
        <taxon>Whippomorpha</taxon>
        <taxon>Cetacea</taxon>
        <taxon>Odontoceti</taxon>
        <taxon>Monodontidae</taxon>
        <taxon>Monodon</taxon>
    </lineage>
</organism>
<dbReference type="PANTHER" id="PTHR45901:SF7">
    <property type="entry name" value="OXYGEN-REGULATED PROTEIN 1"/>
    <property type="match status" value="1"/>
</dbReference>